<dbReference type="Pfam" id="PF07690">
    <property type="entry name" value="MFS_1"/>
    <property type="match status" value="1"/>
</dbReference>
<proteinExistence type="predicted"/>
<feature type="domain" description="Major facilitator superfamily (MFS) profile" evidence="7">
    <location>
        <begin position="103"/>
        <end position="614"/>
    </location>
</feature>
<feature type="region of interest" description="Disordered" evidence="5">
    <location>
        <begin position="1"/>
        <end position="92"/>
    </location>
</feature>
<dbReference type="PROSITE" id="PS50850">
    <property type="entry name" value="MFS"/>
    <property type="match status" value="1"/>
</dbReference>
<feature type="transmembrane region" description="Helical" evidence="6">
    <location>
        <begin position="589"/>
        <end position="612"/>
    </location>
</feature>
<keyword evidence="4 6" id="KW-0472">Membrane</keyword>
<dbReference type="InterPro" id="IPR036259">
    <property type="entry name" value="MFS_trans_sf"/>
</dbReference>
<protein>
    <recommendedName>
        <fullName evidence="7">Major facilitator superfamily (MFS) profile domain-containing protein</fullName>
    </recommendedName>
</protein>
<evidence type="ECO:0000256" key="5">
    <source>
        <dbReference type="SAM" id="MobiDB-lite"/>
    </source>
</evidence>
<evidence type="ECO:0000256" key="3">
    <source>
        <dbReference type="ARBA" id="ARBA00022989"/>
    </source>
</evidence>
<feature type="compositionally biased region" description="Acidic residues" evidence="5">
    <location>
        <begin position="63"/>
        <end position="78"/>
    </location>
</feature>
<keyword evidence="2 6" id="KW-0812">Transmembrane</keyword>
<feature type="transmembrane region" description="Helical" evidence="6">
    <location>
        <begin position="482"/>
        <end position="510"/>
    </location>
</feature>
<feature type="transmembrane region" description="Helical" evidence="6">
    <location>
        <begin position="168"/>
        <end position="187"/>
    </location>
</feature>
<organism evidence="8 9">
    <name type="scientific">Stachybotrys chartarum (strain CBS 109288 / IBT 7711)</name>
    <name type="common">Toxic black mold</name>
    <name type="synonym">Stilbospora chartarum</name>
    <dbReference type="NCBI Taxonomy" id="1280523"/>
    <lineage>
        <taxon>Eukaryota</taxon>
        <taxon>Fungi</taxon>
        <taxon>Dikarya</taxon>
        <taxon>Ascomycota</taxon>
        <taxon>Pezizomycotina</taxon>
        <taxon>Sordariomycetes</taxon>
        <taxon>Hypocreomycetidae</taxon>
        <taxon>Hypocreales</taxon>
        <taxon>Stachybotryaceae</taxon>
        <taxon>Stachybotrys</taxon>
    </lineage>
</organism>
<evidence type="ECO:0000256" key="1">
    <source>
        <dbReference type="ARBA" id="ARBA00004141"/>
    </source>
</evidence>
<feature type="transmembrane region" description="Helical" evidence="6">
    <location>
        <begin position="352"/>
        <end position="371"/>
    </location>
</feature>
<dbReference type="HOGENOM" id="CLU_000960_22_3_1"/>
<evidence type="ECO:0000256" key="4">
    <source>
        <dbReference type="ARBA" id="ARBA00023136"/>
    </source>
</evidence>
<dbReference type="Gene3D" id="1.20.1250.20">
    <property type="entry name" value="MFS general substrate transporter like domains"/>
    <property type="match status" value="1"/>
</dbReference>
<dbReference type="AlphaFoldDB" id="A0A084B1S5"/>
<comment type="subcellular location">
    <subcellularLocation>
        <location evidence="1">Membrane</location>
        <topology evidence="1">Multi-pass membrane protein</topology>
    </subcellularLocation>
</comment>
<keyword evidence="3 6" id="KW-1133">Transmembrane helix</keyword>
<feature type="transmembrane region" description="Helical" evidence="6">
    <location>
        <begin position="456"/>
        <end position="476"/>
    </location>
</feature>
<dbReference type="Proteomes" id="UP000028045">
    <property type="component" value="Unassembled WGS sequence"/>
</dbReference>
<dbReference type="OrthoDB" id="419537at2759"/>
<gene>
    <name evidence="8" type="ORF">S7711_03570</name>
</gene>
<dbReference type="PANTHER" id="PTHR23501:SF67">
    <property type="entry name" value="MFS MULTIDRUG EFFLUX TRANSPORTER (EUROFUNG)"/>
    <property type="match status" value="1"/>
</dbReference>
<evidence type="ECO:0000256" key="6">
    <source>
        <dbReference type="SAM" id="Phobius"/>
    </source>
</evidence>
<feature type="transmembrane region" description="Helical" evidence="6">
    <location>
        <begin position="283"/>
        <end position="305"/>
    </location>
</feature>
<dbReference type="InterPro" id="IPR005829">
    <property type="entry name" value="Sugar_transporter_CS"/>
</dbReference>
<feature type="transmembrane region" description="Helical" evidence="6">
    <location>
        <begin position="392"/>
        <end position="415"/>
    </location>
</feature>
<evidence type="ECO:0000259" key="7">
    <source>
        <dbReference type="PROSITE" id="PS50850"/>
    </source>
</evidence>
<dbReference type="EMBL" id="KL648283">
    <property type="protein sequence ID" value="KEY71504.1"/>
    <property type="molecule type" value="Genomic_DNA"/>
</dbReference>
<evidence type="ECO:0000313" key="8">
    <source>
        <dbReference type="EMBL" id="KEY71504.1"/>
    </source>
</evidence>
<dbReference type="SUPFAM" id="SSF103473">
    <property type="entry name" value="MFS general substrate transporter"/>
    <property type="match status" value="2"/>
</dbReference>
<dbReference type="Gene3D" id="1.20.1720.10">
    <property type="entry name" value="Multidrug resistance protein D"/>
    <property type="match status" value="1"/>
</dbReference>
<feature type="transmembrane region" description="Helical" evidence="6">
    <location>
        <begin position="522"/>
        <end position="541"/>
    </location>
</feature>
<evidence type="ECO:0000313" key="9">
    <source>
        <dbReference type="Proteomes" id="UP000028045"/>
    </source>
</evidence>
<keyword evidence="9" id="KW-1185">Reference proteome</keyword>
<dbReference type="GO" id="GO:0000329">
    <property type="term" value="C:fungal-type vacuole membrane"/>
    <property type="evidence" value="ECO:0007669"/>
    <property type="project" value="TreeGrafter"/>
</dbReference>
<name>A0A084B1S5_STACB</name>
<dbReference type="GO" id="GO:0015174">
    <property type="term" value="F:basic amino acid transmembrane transporter activity"/>
    <property type="evidence" value="ECO:0007669"/>
    <property type="project" value="TreeGrafter"/>
</dbReference>
<dbReference type="PROSITE" id="PS00216">
    <property type="entry name" value="SUGAR_TRANSPORT_1"/>
    <property type="match status" value="1"/>
</dbReference>
<dbReference type="PANTHER" id="PTHR23501">
    <property type="entry name" value="MAJOR FACILITATOR SUPERFAMILY"/>
    <property type="match status" value="1"/>
</dbReference>
<dbReference type="InterPro" id="IPR011701">
    <property type="entry name" value="MFS"/>
</dbReference>
<feature type="transmembrane region" description="Helical" evidence="6">
    <location>
        <begin position="317"/>
        <end position="340"/>
    </location>
</feature>
<feature type="transmembrane region" description="Helical" evidence="6">
    <location>
        <begin position="252"/>
        <end position="271"/>
    </location>
</feature>
<sequence>MPRTEDAPASGAAPIPVPGATKRRPSLAQLDLVSRSLPTAGPLLEPEAPAFTMMPPSRVPDVESGDSADGDDRGDDETSPLLRTASSPSSYPHGPATRRFWLILGQVLLTHFVACFDSTVMASSHPVITSDFGAAHSASWLSTAFLLTSTAAQPPLGRLSDALGRKPLVVGCLVVFAGATVWCALAGSIESFILARAACGVGAGGSMTLGAIILSDLLPIECVPLSLPPFRPFADRGLFDVRHRQRPTYQSYVNVVYGIGSALGAALGGAMAEALGWRWEFGIQVPVLLLCLVVSQLCIPSDLGLQAASASGTVWEAFAEFDFMGSVLLTVSVTFFILGLNLGGNVLPWSHPFVIASLCIFTLGFPAFLWVETTAAKPIMPLRIVQAAPRANLIFSNVLAAVMSNAIIFNIPLYFQAVLLSSATDSGLRLVVPTVVASFTGAMTGFGISRTRRLKWPVFGGTIFYFIGTTSLALLRRDLPQAVYLLALVPFAIGQGAQFPGTFLAVLATSEQSEQAVVTSTLVLWRSLGMVLGVAASSLVVQNGLLHYLNLFVEGDQKDDVIRRVRGSVEAVAGLQQPYQEQVVMSYEAALRLTFISCAVVGVISVFIAAPMKLPRLPARKK</sequence>
<reference evidence="8 9" key="1">
    <citation type="journal article" date="2014" name="BMC Genomics">
        <title>Comparative genome sequencing reveals chemotype-specific gene clusters in the toxigenic black mold Stachybotrys.</title>
        <authorList>
            <person name="Semeiks J."/>
            <person name="Borek D."/>
            <person name="Otwinowski Z."/>
            <person name="Grishin N.V."/>
        </authorList>
    </citation>
    <scope>NUCLEOTIDE SEQUENCE [LARGE SCALE GENOMIC DNA]</scope>
    <source>
        <strain evidence="9">CBS 109288 / IBT 7711</strain>
    </source>
</reference>
<feature type="transmembrane region" description="Helical" evidence="6">
    <location>
        <begin position="100"/>
        <end position="122"/>
    </location>
</feature>
<accession>A0A084B1S5</accession>
<evidence type="ECO:0000256" key="2">
    <source>
        <dbReference type="ARBA" id="ARBA00022692"/>
    </source>
</evidence>
<feature type="transmembrane region" description="Helical" evidence="6">
    <location>
        <begin position="427"/>
        <end position="449"/>
    </location>
</feature>
<dbReference type="InterPro" id="IPR020846">
    <property type="entry name" value="MFS_dom"/>
</dbReference>